<evidence type="ECO:0000256" key="3">
    <source>
        <dbReference type="ARBA" id="ARBA00022801"/>
    </source>
</evidence>
<dbReference type="InterPro" id="IPR000073">
    <property type="entry name" value="AB_hydrolase_1"/>
</dbReference>
<organism evidence="6 7">
    <name type="scientific">Zancudomyces culisetae</name>
    <name type="common">Gut fungus</name>
    <name type="synonym">Smittium culisetae</name>
    <dbReference type="NCBI Taxonomy" id="1213189"/>
    <lineage>
        <taxon>Eukaryota</taxon>
        <taxon>Fungi</taxon>
        <taxon>Fungi incertae sedis</taxon>
        <taxon>Zoopagomycota</taxon>
        <taxon>Kickxellomycotina</taxon>
        <taxon>Harpellomycetes</taxon>
        <taxon>Harpellales</taxon>
        <taxon>Legeriomycetaceae</taxon>
        <taxon>Zancudomyces</taxon>
    </lineage>
</organism>
<accession>A0A1R1PDF3</accession>
<keyword evidence="7" id="KW-1185">Reference proteome</keyword>
<keyword evidence="3" id="KW-0378">Hydrolase</keyword>
<keyword evidence="2" id="KW-0719">Serine esterase</keyword>
<protein>
    <submittedName>
        <fullName evidence="6">Embryogenesis-associated protein EMB8</fullName>
    </submittedName>
</protein>
<dbReference type="Gene3D" id="3.40.50.1820">
    <property type="entry name" value="alpha/beta hydrolase"/>
    <property type="match status" value="1"/>
</dbReference>
<feature type="active site" description="Charge relay system" evidence="4">
    <location>
        <position position="379"/>
    </location>
</feature>
<evidence type="ECO:0000313" key="7">
    <source>
        <dbReference type="Proteomes" id="UP000188320"/>
    </source>
</evidence>
<dbReference type="SUPFAM" id="SSF53474">
    <property type="entry name" value="alpha/beta-Hydrolases"/>
    <property type="match status" value="1"/>
</dbReference>
<dbReference type="InterPro" id="IPR000952">
    <property type="entry name" value="AB_hydrolase_4_CS"/>
</dbReference>
<dbReference type="InterPro" id="IPR012020">
    <property type="entry name" value="ABHD4"/>
</dbReference>
<comment type="caution">
    <text evidence="6">The sequence shown here is derived from an EMBL/GenBank/DDBJ whole genome shotgun (WGS) entry which is preliminary data.</text>
</comment>
<dbReference type="Proteomes" id="UP000188320">
    <property type="component" value="Unassembled WGS sequence"/>
</dbReference>
<dbReference type="PANTHER" id="PTHR10794">
    <property type="entry name" value="ABHYDROLASE DOMAIN-CONTAINING PROTEIN"/>
    <property type="match status" value="1"/>
</dbReference>
<dbReference type="InterPro" id="IPR050960">
    <property type="entry name" value="AB_hydrolase_4_sf"/>
</dbReference>
<reference evidence="7" key="1">
    <citation type="submission" date="2017-01" db="EMBL/GenBank/DDBJ databases">
        <authorList>
            <person name="Wang Y."/>
            <person name="White M."/>
            <person name="Kvist S."/>
            <person name="Moncalvo J.-M."/>
        </authorList>
    </citation>
    <scope>NUCLEOTIDE SEQUENCE [LARGE SCALE GENOMIC DNA]</scope>
    <source>
        <strain evidence="7">COL-18-3</strain>
    </source>
</reference>
<comment type="similarity">
    <text evidence="1">Belongs to the AB hydrolase superfamily. AB hydrolase 4 family.</text>
</comment>
<dbReference type="GO" id="GO:0047372">
    <property type="term" value="F:monoacylglycerol lipase activity"/>
    <property type="evidence" value="ECO:0007669"/>
    <property type="project" value="TreeGrafter"/>
</dbReference>
<dbReference type="OrthoDB" id="5954035at2759"/>
<feature type="active site" description="Charge relay system" evidence="4">
    <location>
        <position position="219"/>
    </location>
</feature>
<feature type="domain" description="AB hydrolase-1" evidence="5">
    <location>
        <begin position="140"/>
        <end position="384"/>
    </location>
</feature>
<evidence type="ECO:0000256" key="2">
    <source>
        <dbReference type="ARBA" id="ARBA00022487"/>
    </source>
</evidence>
<dbReference type="EMBL" id="LSSK01001696">
    <property type="protein sequence ID" value="OMH79014.1"/>
    <property type="molecule type" value="Genomic_DNA"/>
</dbReference>
<gene>
    <name evidence="6" type="ORF">AX774_g7587</name>
</gene>
<dbReference type="PANTHER" id="PTHR10794:SF63">
    <property type="entry name" value="ALPHA_BETA HYDROLASE 1, ISOFORM A"/>
    <property type="match status" value="1"/>
</dbReference>
<proteinExistence type="inferred from homology"/>
<evidence type="ECO:0000256" key="4">
    <source>
        <dbReference type="PIRSR" id="PIRSR005211-1"/>
    </source>
</evidence>
<feature type="active site" description="Charge relay system" evidence="4">
    <location>
        <position position="350"/>
    </location>
</feature>
<dbReference type="InterPro" id="IPR029058">
    <property type="entry name" value="AB_hydrolase_fold"/>
</dbReference>
<name>A0A1R1PDF3_ZANCU</name>
<dbReference type="Pfam" id="PF00561">
    <property type="entry name" value="Abhydrolase_1"/>
    <property type="match status" value="1"/>
</dbReference>
<dbReference type="PIRSF" id="PIRSF005211">
    <property type="entry name" value="Ab_hydro_YheT"/>
    <property type="match status" value="1"/>
</dbReference>
<evidence type="ECO:0000256" key="1">
    <source>
        <dbReference type="ARBA" id="ARBA00010884"/>
    </source>
</evidence>
<sequence>MASTVDNTTNESWVWTALSYANPLEYIPFLNKEKCEVMLEYSETGAPKTFSNESRLIDVIKSSCPSLYVKNQGPAVFHPSPMLPTGDFQTLYCGYMNVKVTPESNVKYERELIIAEDGGTISLDWAVSKNDLKPNTPVCVLLPGLQGGSHEFYIRTVVKKLTSGTNPYRVVIVNHRGCARTPLTSPRLYSAGHTADFKMVVNKLVERYPEAKFVCAGFSLGSNLIVKYIGEEGEKVPFVAAVSVCNPFDLRVSGAALNRPRFFNKYIYLPRLTGSLQKFYARFKDVISAGDCEFDDEKIIKSKTFEEIDNNVTAKAFGYKDCYEYYDKSSCNPYLEKVSIPLLCINTADDPITPPMSINFSSFKENPNLVLALVPYGGHIGFFESFSGTTWHQKPISEFFEAVLNQH</sequence>
<evidence type="ECO:0000313" key="6">
    <source>
        <dbReference type="EMBL" id="OMH79014.1"/>
    </source>
</evidence>
<dbReference type="GO" id="GO:0034338">
    <property type="term" value="F:short-chain carboxylesterase activity"/>
    <property type="evidence" value="ECO:0007669"/>
    <property type="project" value="TreeGrafter"/>
</dbReference>
<dbReference type="AlphaFoldDB" id="A0A1R1PDF3"/>
<evidence type="ECO:0000259" key="5">
    <source>
        <dbReference type="Pfam" id="PF00561"/>
    </source>
</evidence>
<dbReference type="PROSITE" id="PS01133">
    <property type="entry name" value="UPF0017"/>
    <property type="match status" value="1"/>
</dbReference>